<organism evidence="1">
    <name type="scientific">Siphoviridae sp. ctYh54</name>
    <dbReference type="NCBI Taxonomy" id="2826379"/>
    <lineage>
        <taxon>Viruses</taxon>
        <taxon>Duplodnaviria</taxon>
        <taxon>Heunggongvirae</taxon>
        <taxon>Uroviricota</taxon>
        <taxon>Caudoviricetes</taxon>
    </lineage>
</organism>
<dbReference type="EMBL" id="BK014884">
    <property type="protein sequence ID" value="DAD80521.1"/>
    <property type="molecule type" value="Genomic_DNA"/>
</dbReference>
<proteinExistence type="predicted"/>
<reference evidence="1" key="1">
    <citation type="journal article" date="2021" name="Proc. Natl. Acad. Sci. U.S.A.">
        <title>A Catalog of Tens of Thousands of Viruses from Human Metagenomes Reveals Hidden Associations with Chronic Diseases.</title>
        <authorList>
            <person name="Tisza M.J."/>
            <person name="Buck C.B."/>
        </authorList>
    </citation>
    <scope>NUCLEOTIDE SEQUENCE</scope>
    <source>
        <strain evidence="1">CtYh54</strain>
    </source>
</reference>
<evidence type="ECO:0000313" key="1">
    <source>
        <dbReference type="EMBL" id="DAD80521.1"/>
    </source>
</evidence>
<sequence>MLYYLNMVRSLVKDNQDYPKVLGWFENPPVIKIQDCINSYDAFKTLRSFCKEAGLDKDKVLAFTELLLSLIPLVKVPKAIADYSVDYNGVYDFQFTIDDRMKVLANKKPTSRPKNDKKGKKYKPEYKEVSASYIFGLEYNPKTKLMRLRYKLYPQKHWWGFRYEERLRPFEDFLVFAIKDLIHYLNEDLSELKVLEDDSSQDEEEPVTFEDEM</sequence>
<protein>
    <submittedName>
        <fullName evidence="1">Uncharacterized protein</fullName>
    </submittedName>
</protein>
<accession>A0A8S5MDV4</accession>
<name>A0A8S5MDV4_9CAUD</name>